<comment type="caution">
    <text evidence="2">The sequence shown here is derived from an EMBL/GenBank/DDBJ whole genome shotgun (WGS) entry which is preliminary data.</text>
</comment>
<feature type="transmembrane region" description="Helical" evidence="1">
    <location>
        <begin position="125"/>
        <end position="144"/>
    </location>
</feature>
<feature type="transmembrane region" description="Helical" evidence="1">
    <location>
        <begin position="189"/>
        <end position="206"/>
    </location>
</feature>
<name>A0A7M3MD92_9BACT</name>
<feature type="transmembrane region" description="Helical" evidence="1">
    <location>
        <begin position="150"/>
        <end position="168"/>
    </location>
</feature>
<dbReference type="OrthoDB" id="9811533at2"/>
<feature type="transmembrane region" description="Helical" evidence="1">
    <location>
        <begin position="237"/>
        <end position="254"/>
    </location>
</feature>
<evidence type="ECO:0000256" key="1">
    <source>
        <dbReference type="SAM" id="Phobius"/>
    </source>
</evidence>
<dbReference type="EMBL" id="QMIE01000012">
    <property type="protein sequence ID" value="TVM16186.1"/>
    <property type="molecule type" value="Genomic_DNA"/>
</dbReference>
<dbReference type="Pfam" id="PF03613">
    <property type="entry name" value="EIID-AGA"/>
    <property type="match status" value="1"/>
</dbReference>
<dbReference type="GO" id="GO:0016020">
    <property type="term" value="C:membrane"/>
    <property type="evidence" value="ECO:0007669"/>
    <property type="project" value="InterPro"/>
</dbReference>
<accession>A0A7M3MD92</accession>
<keyword evidence="3" id="KW-1185">Reference proteome</keyword>
<dbReference type="GO" id="GO:0009401">
    <property type="term" value="P:phosphoenolpyruvate-dependent sugar phosphotransferase system"/>
    <property type="evidence" value="ECO:0007669"/>
    <property type="project" value="InterPro"/>
</dbReference>
<gene>
    <name evidence="2" type="ORF">DPQ33_12750</name>
</gene>
<dbReference type="Proteomes" id="UP000448292">
    <property type="component" value="Unassembled WGS sequence"/>
</dbReference>
<protein>
    <submittedName>
        <fullName evidence="2">3-keto-L-gulonate transporter</fullName>
    </submittedName>
</protein>
<organism evidence="2 3">
    <name type="scientific">Oceanidesulfovibrio indonesiensis</name>
    <dbReference type="NCBI Taxonomy" id="54767"/>
    <lineage>
        <taxon>Bacteria</taxon>
        <taxon>Pseudomonadati</taxon>
        <taxon>Thermodesulfobacteriota</taxon>
        <taxon>Desulfovibrionia</taxon>
        <taxon>Desulfovibrionales</taxon>
        <taxon>Desulfovibrionaceae</taxon>
        <taxon>Oceanidesulfovibrio</taxon>
    </lineage>
</organism>
<proteinExistence type="predicted"/>
<sequence>MSASAGGEKQLIGHARPLMASFLRTYLVGAAFNTRGMQNVGLVFAMEPGLEAIYPDPEKREAARRRYLSHYNTHLFWTPLLVGVFLSLEDKISRGLFPPSVLESVKDTTVYTLSAIGDSVLSGSLLVFWSLSTAVLVAAGAGWAALAWGALWFTALQLFKLTTFLMGYKEGLRLISRLRQWNLINWGRRLKVINAFVLTLLLYQLWPADKNPAQWLAGALALVLFSWLVSRRHVSRELLILLLLVVWWCTPWLQKTLGSMF</sequence>
<feature type="transmembrane region" description="Helical" evidence="1">
    <location>
        <begin position="212"/>
        <end position="230"/>
    </location>
</feature>
<dbReference type="InterPro" id="IPR004704">
    <property type="entry name" value="PTS_IID_man"/>
</dbReference>
<evidence type="ECO:0000313" key="2">
    <source>
        <dbReference type="EMBL" id="TVM16186.1"/>
    </source>
</evidence>
<dbReference type="RefSeq" id="WP_144303610.1">
    <property type="nucleotide sequence ID" value="NZ_QMIE01000012.1"/>
</dbReference>
<evidence type="ECO:0000313" key="3">
    <source>
        <dbReference type="Proteomes" id="UP000448292"/>
    </source>
</evidence>
<reference evidence="2 3" key="1">
    <citation type="submission" date="2018-06" db="EMBL/GenBank/DDBJ databases">
        <title>Complete genome of Desulfovibrio indonesiensis P37SLT.</title>
        <authorList>
            <person name="Crispim J.S."/>
            <person name="Vidigal P.M.P."/>
            <person name="Silva L.C.F."/>
            <person name="Laguardia C.N."/>
            <person name="Araujo L.C."/>
            <person name="Dias R.S."/>
            <person name="Sousa M.P."/>
            <person name="Paula S.O."/>
            <person name="Silva C."/>
        </authorList>
    </citation>
    <scope>NUCLEOTIDE SEQUENCE [LARGE SCALE GENOMIC DNA]</scope>
    <source>
        <strain evidence="2 3">P37SLT</strain>
    </source>
</reference>
<dbReference type="PROSITE" id="PS51108">
    <property type="entry name" value="PTS_EIID"/>
    <property type="match status" value="1"/>
</dbReference>
<keyword evidence="1" id="KW-1133">Transmembrane helix</keyword>
<keyword evidence="1" id="KW-0472">Membrane</keyword>
<dbReference type="AlphaFoldDB" id="A0A7M3MD92"/>
<keyword evidence="1" id="KW-0812">Transmembrane</keyword>